<organism evidence="6 7">
    <name type="scientific">Roseimaritima ulvae</name>
    <dbReference type="NCBI Taxonomy" id="980254"/>
    <lineage>
        <taxon>Bacteria</taxon>
        <taxon>Pseudomonadati</taxon>
        <taxon>Planctomycetota</taxon>
        <taxon>Planctomycetia</taxon>
        <taxon>Pirellulales</taxon>
        <taxon>Pirellulaceae</taxon>
        <taxon>Roseimaritima</taxon>
    </lineage>
</organism>
<dbReference type="InterPro" id="IPR006656">
    <property type="entry name" value="Mopterin_OxRdtase"/>
</dbReference>
<protein>
    <submittedName>
        <fullName evidence="6">Formate dehydrogenase H</fullName>
    </submittedName>
</protein>
<evidence type="ECO:0000259" key="5">
    <source>
        <dbReference type="Pfam" id="PF01568"/>
    </source>
</evidence>
<feature type="domain" description="Molybdopterin oxidoreductase" evidence="4">
    <location>
        <begin position="104"/>
        <end position="482"/>
    </location>
</feature>
<evidence type="ECO:0000259" key="4">
    <source>
        <dbReference type="Pfam" id="PF00384"/>
    </source>
</evidence>
<dbReference type="InterPro" id="IPR037951">
    <property type="entry name" value="MopB_CT_YdeP"/>
</dbReference>
<dbReference type="Gene3D" id="3.40.50.740">
    <property type="match status" value="1"/>
</dbReference>
<dbReference type="GO" id="GO:0043546">
    <property type="term" value="F:molybdopterin cofactor binding"/>
    <property type="evidence" value="ECO:0007669"/>
    <property type="project" value="InterPro"/>
</dbReference>
<dbReference type="GO" id="GO:0008863">
    <property type="term" value="F:formate dehydrogenase (NAD+) activity"/>
    <property type="evidence" value="ECO:0007669"/>
    <property type="project" value="InterPro"/>
</dbReference>
<dbReference type="InterPro" id="IPR050123">
    <property type="entry name" value="Prok_molybdopt-oxidoreductase"/>
</dbReference>
<dbReference type="InterPro" id="IPR009010">
    <property type="entry name" value="Asp_de-COase-like_dom_sf"/>
</dbReference>
<dbReference type="InterPro" id="IPR006657">
    <property type="entry name" value="MoPterin_dinucl-bd_dom"/>
</dbReference>
<keyword evidence="7" id="KW-1185">Reference proteome</keyword>
<feature type="domain" description="Molybdopterin dinucleotide-binding" evidence="5">
    <location>
        <begin position="618"/>
        <end position="719"/>
    </location>
</feature>
<keyword evidence="3" id="KW-0411">Iron-sulfur</keyword>
<gene>
    <name evidence="6" type="primary">fdhF</name>
    <name evidence="6" type="ORF">UC8_20220</name>
</gene>
<evidence type="ECO:0000313" key="7">
    <source>
        <dbReference type="Proteomes" id="UP000325286"/>
    </source>
</evidence>
<reference evidence="6 7" key="1">
    <citation type="submission" date="2019-08" db="EMBL/GenBank/DDBJ databases">
        <title>Deep-cultivation of Planctomycetes and their phenomic and genomic characterization uncovers novel biology.</title>
        <authorList>
            <person name="Wiegand S."/>
            <person name="Jogler M."/>
            <person name="Boedeker C."/>
            <person name="Pinto D."/>
            <person name="Vollmers J."/>
            <person name="Rivas-Marin E."/>
            <person name="Kohn T."/>
            <person name="Peeters S.H."/>
            <person name="Heuer A."/>
            <person name="Rast P."/>
            <person name="Oberbeckmann S."/>
            <person name="Bunk B."/>
            <person name="Jeske O."/>
            <person name="Meyerdierks A."/>
            <person name="Storesund J.E."/>
            <person name="Kallscheuer N."/>
            <person name="Luecker S."/>
            <person name="Lage O.M."/>
            <person name="Pohl T."/>
            <person name="Merkel B.J."/>
            <person name="Hornburger P."/>
            <person name="Mueller R.-W."/>
            <person name="Bruemmer F."/>
            <person name="Labrenz M."/>
            <person name="Spormann A.M."/>
            <person name="Op den Camp H."/>
            <person name="Overmann J."/>
            <person name="Amann R."/>
            <person name="Jetten M.S.M."/>
            <person name="Mascher T."/>
            <person name="Medema M.H."/>
            <person name="Devos D.P."/>
            <person name="Kaster A.-K."/>
            <person name="Ovreas L."/>
            <person name="Rohde M."/>
            <person name="Galperin M.Y."/>
            <person name="Jogler C."/>
        </authorList>
    </citation>
    <scope>NUCLEOTIDE SEQUENCE [LARGE SCALE GENOMIC DNA]</scope>
    <source>
        <strain evidence="6 7">UC8</strain>
    </source>
</reference>
<evidence type="ECO:0000256" key="1">
    <source>
        <dbReference type="ARBA" id="ARBA00022723"/>
    </source>
</evidence>
<evidence type="ECO:0000313" key="6">
    <source>
        <dbReference type="EMBL" id="QEG40018.1"/>
    </source>
</evidence>
<accession>A0A5B9QLV7</accession>
<keyword evidence="2" id="KW-0408">Iron</keyword>
<keyword evidence="1" id="KW-0479">Metal-binding</keyword>
<dbReference type="Proteomes" id="UP000325286">
    <property type="component" value="Chromosome"/>
</dbReference>
<dbReference type="GO" id="GO:0030151">
    <property type="term" value="F:molybdenum ion binding"/>
    <property type="evidence" value="ECO:0007669"/>
    <property type="project" value="InterPro"/>
</dbReference>
<dbReference type="OrthoDB" id="9805142at2"/>
<sequence>MKVGSGGGFRAIWYTWKKGREAGGVWKLYKAMRTRNACKTCALGMGGQQGGMVNEQGSFPEVCKKSLQAMVADMQPGILPTFWQQNSIEKLKTLTPRELEHCGRLVQPIVYERGQTHYQPITWEDAFTRIANKLKAVQADETFWYFSGRSSNEAGFLLQLMARLYGTNNVNNCSYYCHQASGVGLQSSVGSGTATIVLEDVEHADLVFLIGGNPASNHPRLMTSLMGVRRRGGKVIVINPVVETGLVKFRVPSDPWSLLKGTKVASQYVQPHIGGDLALLWGIAKAVLEMGADDAEFLRQHCAGSEDWRSAVETLSWDEIETKSGVERATIEEIAETYASAKKVVFSWTMGITHHANGVQNVQAIANLAMARGMVGRPGCGLMPIRGHSNVQGIGSVGVTPKLKDTIFESLQSKFNVDLPTTKGLDTLACMDAAVAGDVKVGFCLGGNLYGSNPDSQYADQALSSLDMNVMMSTTLNTGHAHGLANETIVLPVLARDEEPQPTTQESMFNFVRLSDGGPTRLPGPRSEVEVIATLGERVVGEGRGVDWQAMQNTSTIRDWIGAVVPGYQKIADVDKTKKEFQLDGRTFHEPKFGTADGRAVMHVHGLPDLQGTQSDQLRMMTVRSEGQFNTVVYEEEDLYRNQERRDLILMHPDDLQRLGLQHDQRVTVRSDTGRMENILARGYESIRPGNALMYYPESNVLVARQVDPDSKTPAFKNVIITIEA</sequence>
<name>A0A5B9QLV7_9BACT</name>
<evidence type="ECO:0000256" key="2">
    <source>
        <dbReference type="ARBA" id="ARBA00023004"/>
    </source>
</evidence>
<dbReference type="SUPFAM" id="SSF53706">
    <property type="entry name" value="Formate dehydrogenase/DMSO reductase, domains 1-3"/>
    <property type="match status" value="1"/>
</dbReference>
<dbReference type="Pfam" id="PF00384">
    <property type="entry name" value="Molybdopterin"/>
    <property type="match status" value="1"/>
</dbReference>
<dbReference type="Gene3D" id="2.40.40.20">
    <property type="match status" value="1"/>
</dbReference>
<dbReference type="PANTHER" id="PTHR43105">
    <property type="entry name" value="RESPIRATORY NITRATE REDUCTASE"/>
    <property type="match status" value="1"/>
</dbReference>
<dbReference type="GO" id="GO:0051539">
    <property type="term" value="F:4 iron, 4 sulfur cluster binding"/>
    <property type="evidence" value="ECO:0007669"/>
    <property type="project" value="InterPro"/>
</dbReference>
<dbReference type="Pfam" id="PF01568">
    <property type="entry name" value="Molydop_binding"/>
    <property type="match status" value="1"/>
</dbReference>
<dbReference type="EMBL" id="CP042914">
    <property type="protein sequence ID" value="QEG40018.1"/>
    <property type="molecule type" value="Genomic_DNA"/>
</dbReference>
<dbReference type="PANTHER" id="PTHR43105:SF4">
    <property type="entry name" value="PROTEIN YDEP"/>
    <property type="match status" value="1"/>
</dbReference>
<dbReference type="InterPro" id="IPR010046">
    <property type="entry name" value="Mopterin_OxRdtse_a_bac"/>
</dbReference>
<dbReference type="CDD" id="cd02787">
    <property type="entry name" value="MopB_CT_ydeP"/>
    <property type="match status" value="1"/>
</dbReference>
<proteinExistence type="predicted"/>
<dbReference type="RefSeq" id="WP_068140783.1">
    <property type="nucleotide sequence ID" value="NZ_CP042914.1"/>
</dbReference>
<dbReference type="AlphaFoldDB" id="A0A5B9QLV7"/>
<dbReference type="SUPFAM" id="SSF50692">
    <property type="entry name" value="ADC-like"/>
    <property type="match status" value="1"/>
</dbReference>
<dbReference type="KEGG" id="rul:UC8_20220"/>
<dbReference type="Gene3D" id="3.40.228.10">
    <property type="entry name" value="Dimethylsulfoxide Reductase, domain 2"/>
    <property type="match status" value="1"/>
</dbReference>
<dbReference type="GO" id="GO:0016020">
    <property type="term" value="C:membrane"/>
    <property type="evidence" value="ECO:0007669"/>
    <property type="project" value="TreeGrafter"/>
</dbReference>
<dbReference type="GO" id="GO:0045333">
    <property type="term" value="P:cellular respiration"/>
    <property type="evidence" value="ECO:0007669"/>
    <property type="project" value="UniProtKB-ARBA"/>
</dbReference>
<dbReference type="PIRSF" id="PIRSF000144">
    <property type="entry name" value="CbbBc"/>
    <property type="match status" value="1"/>
</dbReference>
<dbReference type="NCBIfam" id="TIGR01701">
    <property type="entry name" value="Fdhalpha-like"/>
    <property type="match status" value="1"/>
</dbReference>
<evidence type="ECO:0000256" key="3">
    <source>
        <dbReference type="ARBA" id="ARBA00023014"/>
    </source>
</evidence>